<protein>
    <recommendedName>
        <fullName evidence="3">DUF2939 domain-containing protein</fullName>
    </recommendedName>
</protein>
<keyword evidence="2" id="KW-1185">Reference proteome</keyword>
<dbReference type="Proteomes" id="UP000738431">
    <property type="component" value="Chromosome"/>
</dbReference>
<evidence type="ECO:0000313" key="1">
    <source>
        <dbReference type="EMBL" id="WRQ88556.1"/>
    </source>
</evidence>
<dbReference type="RefSeq" id="WP_221032989.1">
    <property type="nucleotide sequence ID" value="NZ_CP139781.1"/>
</dbReference>
<dbReference type="EMBL" id="CP139781">
    <property type="protein sequence ID" value="WRQ88556.1"/>
    <property type="molecule type" value="Genomic_DNA"/>
</dbReference>
<sequence>MPKPPPALDRKPWPMKWIVLAIVACLVPYTWLTLAYRKEGPAYEPYQDNKDRAQVMRLLDAGFRRVELSLDRLVDPSMPLAASAETQAIEGGLPPLLSEVLIDKPPVPSSFALVDAPAQSLAGAPYVLLLTAQQPDHSERPAVSTLYLRGQEAVFIVGYDALPGDLQARDLTARLRLTVPPNTLEPGTYQGTLIGALESRRWTFDIH</sequence>
<reference evidence="1 2" key="1">
    <citation type="submission" date="2021-08" db="EMBL/GenBank/DDBJ databases">
        <authorList>
            <person name="Zhang D."/>
            <person name="Zhang A."/>
            <person name="Wang L."/>
        </authorList>
    </citation>
    <scope>NUCLEOTIDE SEQUENCE [LARGE SCALE GENOMIC DNA]</scope>
    <source>
        <strain evidence="1 2">WL0086</strain>
    </source>
</reference>
<organism evidence="1 2">
    <name type="scientific">Actomonas aquatica</name>
    <dbReference type="NCBI Taxonomy" id="2866162"/>
    <lineage>
        <taxon>Bacteria</taxon>
        <taxon>Pseudomonadati</taxon>
        <taxon>Verrucomicrobiota</taxon>
        <taxon>Opitutia</taxon>
        <taxon>Opitutales</taxon>
        <taxon>Opitutaceae</taxon>
        <taxon>Actomonas</taxon>
    </lineage>
</organism>
<reference evidence="1 2" key="2">
    <citation type="submission" date="2023-12" db="EMBL/GenBank/DDBJ databases">
        <title>Description of an unclassified Opitutus bacterium of Verrucomicrobiota.</title>
        <authorList>
            <person name="Zhang D.-F."/>
        </authorList>
    </citation>
    <scope>NUCLEOTIDE SEQUENCE [LARGE SCALE GENOMIC DNA]</scope>
    <source>
        <strain evidence="1 2">WL0086</strain>
    </source>
</reference>
<evidence type="ECO:0008006" key="3">
    <source>
        <dbReference type="Google" id="ProtNLM"/>
    </source>
</evidence>
<gene>
    <name evidence="1" type="ORF">K1X11_004015</name>
</gene>
<name>A0ABZ1CA48_9BACT</name>
<accession>A0ABZ1CA48</accession>
<proteinExistence type="predicted"/>
<evidence type="ECO:0000313" key="2">
    <source>
        <dbReference type="Proteomes" id="UP000738431"/>
    </source>
</evidence>